<protein>
    <submittedName>
        <fullName evidence="2">Putative secreted protein</fullName>
    </submittedName>
</protein>
<evidence type="ECO:0000256" key="1">
    <source>
        <dbReference type="SAM" id="SignalP"/>
    </source>
</evidence>
<keyword evidence="1" id="KW-0732">Signal</keyword>
<feature type="chain" id="PRO_5025667505" evidence="1">
    <location>
        <begin position="30"/>
        <end position="88"/>
    </location>
</feature>
<dbReference type="EMBL" id="GIFC01003870">
    <property type="protein sequence ID" value="MXU85953.1"/>
    <property type="molecule type" value="Transcribed_RNA"/>
</dbReference>
<name>A0A6B0UG95_IXORI</name>
<accession>A0A6B0UG95</accession>
<feature type="signal peptide" evidence="1">
    <location>
        <begin position="1"/>
        <end position="29"/>
    </location>
</feature>
<evidence type="ECO:0000313" key="2">
    <source>
        <dbReference type="EMBL" id="MXU85953.1"/>
    </source>
</evidence>
<sequence>MCQHEMAEARHYFPAGWTLMAVLSRTLLAVSSTRAAAVPYPQRRIAGAFRNPAHAPCGVLAVPTSEHTPALSSARCRADTVKALANVR</sequence>
<dbReference type="AlphaFoldDB" id="A0A6B0UG95"/>
<organism evidence="2">
    <name type="scientific">Ixodes ricinus</name>
    <name type="common">Common tick</name>
    <name type="synonym">Acarus ricinus</name>
    <dbReference type="NCBI Taxonomy" id="34613"/>
    <lineage>
        <taxon>Eukaryota</taxon>
        <taxon>Metazoa</taxon>
        <taxon>Ecdysozoa</taxon>
        <taxon>Arthropoda</taxon>
        <taxon>Chelicerata</taxon>
        <taxon>Arachnida</taxon>
        <taxon>Acari</taxon>
        <taxon>Parasitiformes</taxon>
        <taxon>Ixodida</taxon>
        <taxon>Ixodoidea</taxon>
        <taxon>Ixodidae</taxon>
        <taxon>Ixodinae</taxon>
        <taxon>Ixodes</taxon>
    </lineage>
</organism>
<proteinExistence type="predicted"/>
<reference evidence="2" key="1">
    <citation type="submission" date="2019-12" db="EMBL/GenBank/DDBJ databases">
        <title>An insight into the sialome of adult female Ixodes ricinus ticks feeding for 6 days.</title>
        <authorList>
            <person name="Perner J."/>
            <person name="Ribeiro J.M.C."/>
        </authorList>
    </citation>
    <scope>NUCLEOTIDE SEQUENCE</scope>
    <source>
        <strain evidence="2">Semi-engorged</strain>
        <tissue evidence="2">Salivary glands</tissue>
    </source>
</reference>